<dbReference type="Pfam" id="PF05658">
    <property type="entry name" value="YadA_head"/>
    <property type="match status" value="2"/>
</dbReference>
<organism evidence="1 2">
    <name type="scientific">Serratia symbiotica</name>
    <dbReference type="NCBI Taxonomy" id="138074"/>
    <lineage>
        <taxon>Bacteria</taxon>
        <taxon>Pseudomonadati</taxon>
        <taxon>Pseudomonadota</taxon>
        <taxon>Gammaproteobacteria</taxon>
        <taxon>Enterobacterales</taxon>
        <taxon>Yersiniaceae</taxon>
        <taxon>Serratia</taxon>
    </lineage>
</organism>
<dbReference type="GO" id="GO:0019867">
    <property type="term" value="C:outer membrane"/>
    <property type="evidence" value="ECO:0007669"/>
    <property type="project" value="InterPro"/>
</dbReference>
<name>A0A7D5NSY3_9GAMM</name>
<dbReference type="EMBL" id="CP050855">
    <property type="protein sequence ID" value="QLH64207.1"/>
    <property type="molecule type" value="Genomic_DNA"/>
</dbReference>
<dbReference type="GeneID" id="99106561"/>
<evidence type="ECO:0000313" key="1">
    <source>
        <dbReference type="EMBL" id="QLH64207.1"/>
    </source>
</evidence>
<dbReference type="RefSeq" id="WP_160289778.1">
    <property type="nucleotide sequence ID" value="NZ_CP050855.1"/>
</dbReference>
<accession>A0A7D5NSY3</accession>
<dbReference type="SUPFAM" id="SSF101967">
    <property type="entry name" value="Adhesin YadA, collagen-binding domain"/>
    <property type="match status" value="1"/>
</dbReference>
<dbReference type="InterPro" id="IPR008640">
    <property type="entry name" value="Adhesin_Head_dom"/>
</dbReference>
<protein>
    <submittedName>
        <fullName evidence="1">Uncharacterized protein</fullName>
    </submittedName>
</protein>
<evidence type="ECO:0000313" key="2">
    <source>
        <dbReference type="Proteomes" id="UP000042738"/>
    </source>
</evidence>
<dbReference type="Gene3D" id="2.150.10.10">
    <property type="entry name" value="Serralysin-like metalloprotease, C-terminal"/>
    <property type="match status" value="1"/>
</dbReference>
<gene>
    <name evidence="1" type="ORF">SYMBAF_16530</name>
</gene>
<dbReference type="InterPro" id="IPR011049">
    <property type="entry name" value="Serralysin-like_metalloprot_C"/>
</dbReference>
<sequence length="49" mass="4774">MGIAIGDKANASGLYSPIALGTKASALGEFSVAVGCQTKVTDKGYAGIA</sequence>
<proteinExistence type="predicted"/>
<reference evidence="1 2" key="1">
    <citation type="journal article" date="2014" name="Genome Announc.">
        <title>Whole-Genome Sequence of Serratia symbiotica Strain CWBI-2.3T, a Free-Living Symbiont of the Black Bean Aphid Aphis fabae.</title>
        <authorList>
            <person name="Foray V."/>
            <person name="Grigorescu A.S."/>
            <person name="Sabri A."/>
            <person name="Haubruge E."/>
            <person name="Lognay G."/>
            <person name="Francis F."/>
            <person name="Fauconnier M.L."/>
            <person name="Hance T."/>
            <person name="Thonart P."/>
        </authorList>
    </citation>
    <scope>NUCLEOTIDE SEQUENCE [LARGE SCALE GENOMIC DNA]</scope>
    <source>
        <strain evidence="1">CWBI-2.3</strain>
    </source>
</reference>
<dbReference type="AlphaFoldDB" id="A0A7D5NSY3"/>
<dbReference type="Proteomes" id="UP000042738">
    <property type="component" value="Chromosome"/>
</dbReference>